<reference evidence="1" key="1">
    <citation type="journal article" date="2020" name="mSystems">
        <title>Genome- and Community-Level Interaction Insights into Carbon Utilization and Element Cycling Functions of Hydrothermarchaeota in Hydrothermal Sediment.</title>
        <authorList>
            <person name="Zhou Z."/>
            <person name="Liu Y."/>
            <person name="Xu W."/>
            <person name="Pan J."/>
            <person name="Luo Z.H."/>
            <person name="Li M."/>
        </authorList>
    </citation>
    <scope>NUCLEOTIDE SEQUENCE [LARGE SCALE GENOMIC DNA]</scope>
    <source>
        <strain evidence="1">HyVt-493</strain>
    </source>
</reference>
<dbReference type="InterPro" id="IPR037883">
    <property type="entry name" value="Knr4/Smi1-like_sf"/>
</dbReference>
<dbReference type="Proteomes" id="UP000885750">
    <property type="component" value="Unassembled WGS sequence"/>
</dbReference>
<dbReference type="EMBL" id="DRMS01000027">
    <property type="protein sequence ID" value="HFC91320.1"/>
    <property type="molecule type" value="Genomic_DNA"/>
</dbReference>
<gene>
    <name evidence="1" type="ORF">ENJ51_00760</name>
</gene>
<comment type="caution">
    <text evidence="1">The sequence shown here is derived from an EMBL/GenBank/DDBJ whole genome shotgun (WGS) entry which is preliminary data.</text>
</comment>
<protein>
    <recommendedName>
        <fullName evidence="2">Knr4/Smi1-like domain-containing protein</fullName>
    </recommendedName>
</protein>
<organism evidence="1">
    <name type="scientific">Leucothrix mucor</name>
    <dbReference type="NCBI Taxonomy" id="45248"/>
    <lineage>
        <taxon>Bacteria</taxon>
        <taxon>Pseudomonadati</taxon>
        <taxon>Pseudomonadota</taxon>
        <taxon>Gammaproteobacteria</taxon>
        <taxon>Thiotrichales</taxon>
        <taxon>Thiotrichaceae</taxon>
        <taxon>Leucothrix</taxon>
    </lineage>
</organism>
<proteinExistence type="predicted"/>
<accession>A0A7V2SXP2</accession>
<evidence type="ECO:0000313" key="1">
    <source>
        <dbReference type="EMBL" id="HFC91320.1"/>
    </source>
</evidence>
<dbReference type="Gene3D" id="3.40.1580.10">
    <property type="entry name" value="SMI1/KNR4-like"/>
    <property type="match status" value="1"/>
</dbReference>
<name>A0A7V2SXP2_LEUMU</name>
<sequence>MTKLDFIYDTFDAIENKKLNNDQQLTKQLQKISHYLQAYETETLTHPEKMALKKCKIELAGYSFKQLINQCLSEIPKSQESISNFNHIHWFRFLIQNIDDFKKNQHFKILKNISQDIIDLSLQMDDEHFYLQEYSTNMRFAVRDAYIFCALASLLAENLAEAQKYTDACFQIKKGDFEYLDDAFSPYYEPRLLIYLSLFERDVDHYREIFFDTLIEFELERSKHHEPVKQVYLGSEITTNQQISTYLDSSDYQQYKSNHPIFKHFKRVTMETFEEALKRYVQVCQYLKLNLEHYFTIKNKSPADELTQIEKKQNYTIPVSLRKLLIQHGAFTLIGDCYPHSIYLYESADFKGLVDGVIHDWGAKLGFEWFEADWIEYLNSHYFLFGDTYLDDNTRVYYYFSKEGDKIGRVFFDQDDSDSYKHFVSLVFNEIDNFCTLDELLSQEIDGAIQSIRINSYDV</sequence>
<evidence type="ECO:0008006" key="2">
    <source>
        <dbReference type="Google" id="ProtNLM"/>
    </source>
</evidence>
<dbReference type="SUPFAM" id="SSF160631">
    <property type="entry name" value="SMI1/KNR4-like"/>
    <property type="match status" value="1"/>
</dbReference>
<dbReference type="AlphaFoldDB" id="A0A7V2SXP2"/>